<dbReference type="Proteomes" id="UP000887159">
    <property type="component" value="Unassembled WGS sequence"/>
</dbReference>
<protein>
    <submittedName>
        <fullName evidence="1">Uncharacterized protein</fullName>
    </submittedName>
</protein>
<dbReference type="GO" id="GO:0046982">
    <property type="term" value="F:protein heterodimerization activity"/>
    <property type="evidence" value="ECO:0007669"/>
    <property type="project" value="InterPro"/>
</dbReference>
<dbReference type="InterPro" id="IPR009072">
    <property type="entry name" value="Histone-fold"/>
</dbReference>
<proteinExistence type="predicted"/>
<dbReference type="EMBL" id="BMAU01021033">
    <property type="protein sequence ID" value="GFX87312.1"/>
    <property type="molecule type" value="Genomic_DNA"/>
</dbReference>
<accession>A0A8X6RCX1</accession>
<dbReference type="Gene3D" id="1.10.20.10">
    <property type="entry name" value="Histone, subunit A"/>
    <property type="match status" value="1"/>
</dbReference>
<evidence type="ECO:0000313" key="1">
    <source>
        <dbReference type="EMBL" id="GFX87312.1"/>
    </source>
</evidence>
<dbReference type="AlphaFoldDB" id="A0A8X6RCX1"/>
<dbReference type="InterPro" id="IPR003162">
    <property type="entry name" value="TFIID-31"/>
</dbReference>
<name>A0A8X6RCX1_TRICX</name>
<keyword evidence="2" id="KW-1185">Reference proteome</keyword>
<dbReference type="GO" id="GO:0006352">
    <property type="term" value="P:DNA-templated transcription initiation"/>
    <property type="evidence" value="ECO:0007669"/>
    <property type="project" value="InterPro"/>
</dbReference>
<organism evidence="1 2">
    <name type="scientific">Trichonephila clavipes</name>
    <name type="common">Golden silk orbweaver</name>
    <name type="synonym">Nephila clavipes</name>
    <dbReference type="NCBI Taxonomy" id="2585209"/>
    <lineage>
        <taxon>Eukaryota</taxon>
        <taxon>Metazoa</taxon>
        <taxon>Ecdysozoa</taxon>
        <taxon>Arthropoda</taxon>
        <taxon>Chelicerata</taxon>
        <taxon>Arachnida</taxon>
        <taxon>Araneae</taxon>
        <taxon>Araneomorphae</taxon>
        <taxon>Entelegynae</taxon>
        <taxon>Araneoidea</taxon>
        <taxon>Nephilidae</taxon>
        <taxon>Trichonephila</taxon>
    </lineage>
</organism>
<comment type="caution">
    <text evidence="1">The sequence shown here is derived from an EMBL/GenBank/DDBJ whole genome shotgun (WGS) entry which is preliminary data.</text>
</comment>
<evidence type="ECO:0000313" key="2">
    <source>
        <dbReference type="Proteomes" id="UP000887159"/>
    </source>
</evidence>
<reference evidence="1" key="1">
    <citation type="submission" date="2020-08" db="EMBL/GenBank/DDBJ databases">
        <title>Multicomponent nature underlies the extraordinary mechanical properties of spider dragline silk.</title>
        <authorList>
            <person name="Kono N."/>
            <person name="Nakamura H."/>
            <person name="Mori M."/>
            <person name="Yoshida Y."/>
            <person name="Ohtoshi R."/>
            <person name="Malay A.D."/>
            <person name="Moran D.A.P."/>
            <person name="Tomita M."/>
            <person name="Numata K."/>
            <person name="Arakawa K."/>
        </authorList>
    </citation>
    <scope>NUCLEOTIDE SEQUENCE</scope>
</reference>
<gene>
    <name evidence="1" type="ORF">TNCV_3368821</name>
</gene>
<sequence length="88" mass="10200">MLEFPNKYVSSVIDNALVFSNHTNNKKTVDANDVALALSNQQYKNLIRTPEKERYRTLGKILGEPTPLATNRKKRQARTRWWQRNIAG</sequence>
<dbReference type="Pfam" id="PF02291">
    <property type="entry name" value="TFIID-31kDa"/>
    <property type="match status" value="1"/>
</dbReference>